<comment type="caution">
    <text evidence="2">The sequence shown here is derived from an EMBL/GenBank/DDBJ whole genome shotgun (WGS) entry which is preliminary data.</text>
</comment>
<keyword evidence="3" id="KW-1185">Reference proteome</keyword>
<keyword evidence="1" id="KW-0812">Transmembrane</keyword>
<proteinExistence type="predicted"/>
<dbReference type="Gene3D" id="2.60.40.10">
    <property type="entry name" value="Immunoglobulins"/>
    <property type="match status" value="2"/>
</dbReference>
<gene>
    <name evidence="2" type="ORF">GMST_05580</name>
</gene>
<evidence type="ECO:0000256" key="1">
    <source>
        <dbReference type="SAM" id="Phobius"/>
    </source>
</evidence>
<reference evidence="3" key="1">
    <citation type="submission" date="2020-06" db="EMBL/GenBank/DDBJ databases">
        <title>Draft genomic sequence of Geomonas sp. Red330.</title>
        <authorList>
            <person name="Itoh H."/>
            <person name="Zhenxing X."/>
            <person name="Ushijima N."/>
            <person name="Masuda Y."/>
            <person name="Shiratori Y."/>
            <person name="Senoo K."/>
        </authorList>
    </citation>
    <scope>NUCLEOTIDE SEQUENCE [LARGE SCALE GENOMIC DNA]</scope>
    <source>
        <strain evidence="3">Red330</strain>
    </source>
</reference>
<dbReference type="InterPro" id="IPR013783">
    <property type="entry name" value="Ig-like_fold"/>
</dbReference>
<keyword evidence="1" id="KW-0472">Membrane</keyword>
<keyword evidence="1" id="KW-1133">Transmembrane helix</keyword>
<protein>
    <recommendedName>
        <fullName evidence="4">FecR protein domain-containing protein</fullName>
    </recommendedName>
</protein>
<feature type="transmembrane region" description="Helical" evidence="1">
    <location>
        <begin position="9"/>
        <end position="35"/>
    </location>
</feature>
<dbReference type="AlphaFoldDB" id="A0A6V8MEH0"/>
<dbReference type="EMBL" id="BLXX01000001">
    <property type="protein sequence ID" value="GFO58233.1"/>
    <property type="molecule type" value="Genomic_DNA"/>
</dbReference>
<evidence type="ECO:0000313" key="3">
    <source>
        <dbReference type="Proteomes" id="UP000556026"/>
    </source>
</evidence>
<dbReference type="Proteomes" id="UP000556026">
    <property type="component" value="Unassembled WGS sequence"/>
</dbReference>
<name>A0A6V8MEH0_9BACT</name>
<evidence type="ECO:0000313" key="2">
    <source>
        <dbReference type="EMBL" id="GFO58233.1"/>
    </source>
</evidence>
<sequence>MRIKKLRLVVFEAGGALAMVLALFCLFIVLLYALFPTGTPLRELFEGSPDPSAEAPGRSVEATLAQLKRDVRFRRGNSIAWAGASEGLKLYSQDAVQTLDHSGAVISFGDRDRIAVGSNSLVVVTRLNAQDEAGPRSYRVQVEGEVRGHLSVARRLSLELAAAGHVARLKPGAARFKVVHHDDNSASLTVLSGEVDAVDGSELHVPANHALLLRQGVPVGPARPLPPAPQLIGPQPVRYQYRVLPPRIRLAWSGGPGEYRFQLDRTPHFEKPLVDQRLTGTEYRSSKLERGAYYWRVCRVELGHEGPFSSTGRLELTQLDRAPGLSVSFPPESSVPGPYTLSGAAQPGSRIFVDGAEVAVNRRGSFSYLGVLKAGVNLIRVEALDPAGNASYASRIVFGRM</sequence>
<organism evidence="2 3">
    <name type="scientific">Geomonas silvestris</name>
    <dbReference type="NCBI Taxonomy" id="2740184"/>
    <lineage>
        <taxon>Bacteria</taxon>
        <taxon>Pseudomonadati</taxon>
        <taxon>Thermodesulfobacteriota</taxon>
        <taxon>Desulfuromonadia</taxon>
        <taxon>Geobacterales</taxon>
        <taxon>Geobacteraceae</taxon>
        <taxon>Geomonas</taxon>
    </lineage>
</organism>
<accession>A0A6V8MEH0</accession>
<evidence type="ECO:0008006" key="4">
    <source>
        <dbReference type="Google" id="ProtNLM"/>
    </source>
</evidence>